<evidence type="ECO:0000313" key="2">
    <source>
        <dbReference type="EMBL" id="KAE9266232.1"/>
    </source>
</evidence>
<feature type="transmembrane region" description="Helical" evidence="1">
    <location>
        <begin position="7"/>
        <end position="24"/>
    </location>
</feature>
<name>A0A6A4B145_9STRA</name>
<reference evidence="2 3" key="1">
    <citation type="submission" date="2018-08" db="EMBL/GenBank/DDBJ databases">
        <title>Genomic investigation of the strawberry pathogen Phytophthora fragariae indicates pathogenicity is determined by transcriptional variation in three key races.</title>
        <authorList>
            <person name="Adams T.M."/>
            <person name="Armitage A.D."/>
            <person name="Sobczyk M.K."/>
            <person name="Bates H.J."/>
            <person name="Dunwell J.M."/>
            <person name="Nellist C.F."/>
            <person name="Harrison R.J."/>
        </authorList>
    </citation>
    <scope>NUCLEOTIDE SEQUENCE [LARGE SCALE GENOMIC DNA]</scope>
    <source>
        <strain evidence="2 3">A4</strain>
    </source>
</reference>
<accession>A0A6A4B145</accession>
<sequence length="133" mass="14610">MASIVRILYVVLLTVTTTSLRFMGTPRVFFHFTTKASIRLPQDARTLRGKMPTSLSGGVAVTLAALATEIVARSSVTTFSWRSRAANSTYGAPTFTASSNNFTDKCGHFLAIFLPSSFPVYWHSEWSKQQVPA</sequence>
<keyword evidence="1" id="KW-0812">Transmembrane</keyword>
<dbReference type="AlphaFoldDB" id="A0A6A4B145"/>
<comment type="caution">
    <text evidence="2">The sequence shown here is derived from an EMBL/GenBank/DDBJ whole genome shotgun (WGS) entry which is preliminary data.</text>
</comment>
<organism evidence="2 3">
    <name type="scientific">Phytophthora fragariae</name>
    <dbReference type="NCBI Taxonomy" id="53985"/>
    <lineage>
        <taxon>Eukaryota</taxon>
        <taxon>Sar</taxon>
        <taxon>Stramenopiles</taxon>
        <taxon>Oomycota</taxon>
        <taxon>Peronosporomycetes</taxon>
        <taxon>Peronosporales</taxon>
        <taxon>Peronosporaceae</taxon>
        <taxon>Phytophthora</taxon>
    </lineage>
</organism>
<gene>
    <name evidence="2" type="ORF">PF001_g30565</name>
</gene>
<proteinExistence type="predicted"/>
<keyword evidence="1" id="KW-1133">Transmembrane helix</keyword>
<dbReference type="EMBL" id="QXGE01005952">
    <property type="protein sequence ID" value="KAE9266232.1"/>
    <property type="molecule type" value="Genomic_DNA"/>
</dbReference>
<keyword evidence="1" id="KW-0472">Membrane</keyword>
<evidence type="ECO:0000256" key="1">
    <source>
        <dbReference type="SAM" id="Phobius"/>
    </source>
</evidence>
<dbReference type="Proteomes" id="UP000437068">
    <property type="component" value="Unassembled WGS sequence"/>
</dbReference>
<protein>
    <submittedName>
        <fullName evidence="2">Uncharacterized protein</fullName>
    </submittedName>
</protein>
<evidence type="ECO:0000313" key="3">
    <source>
        <dbReference type="Proteomes" id="UP000437068"/>
    </source>
</evidence>